<feature type="transmembrane region" description="Helical" evidence="1">
    <location>
        <begin position="186"/>
        <end position="208"/>
    </location>
</feature>
<reference evidence="2 3" key="1">
    <citation type="journal article" date="2019" name="Emerg. Microbes Infect.">
        <title>Comprehensive subspecies identification of 175 nontuberculous mycobacteria species based on 7547 genomic profiles.</title>
        <authorList>
            <person name="Matsumoto Y."/>
            <person name="Kinjo T."/>
            <person name="Motooka D."/>
            <person name="Nabeya D."/>
            <person name="Jung N."/>
            <person name="Uechi K."/>
            <person name="Horii T."/>
            <person name="Iida T."/>
            <person name="Fujita J."/>
            <person name="Nakamura S."/>
        </authorList>
    </citation>
    <scope>NUCLEOTIDE SEQUENCE [LARGE SCALE GENOMIC DNA]</scope>
    <source>
        <strain evidence="2 3">JCM 18565</strain>
    </source>
</reference>
<sequence>MIDDLPLRWVVTGLFLFSAVGFALVADRRSWTSVISHGLHVTMAVAMAAMAWPEALGLPPTPAEAFFLAAALWFLVAAVLAARVIGARLALGYHALKMVAMAWMYAAMGGHLTPEHPPMASMPDMPDMPAMASMPEMEAAPAHTSHGWVTTVNWIWAAVFVLAAFAWSYLFITLRRRRGTRVWRARLGNVVQATTAGGMAIMFCIMVFQA</sequence>
<comment type="caution">
    <text evidence="2">The sequence shown here is derived from an EMBL/GenBank/DDBJ whole genome shotgun (WGS) entry which is preliminary data.</text>
</comment>
<dbReference type="RefSeq" id="WP_120791337.1">
    <property type="nucleotide sequence ID" value="NZ_BLKX01000001.1"/>
</dbReference>
<keyword evidence="1" id="KW-0812">Transmembrane</keyword>
<dbReference type="Proteomes" id="UP000465240">
    <property type="component" value="Unassembled WGS sequence"/>
</dbReference>
<organism evidence="2 3">
    <name type="scientific">Mycobacterium paragordonae</name>
    <dbReference type="NCBI Taxonomy" id="1389713"/>
    <lineage>
        <taxon>Bacteria</taxon>
        <taxon>Bacillati</taxon>
        <taxon>Actinomycetota</taxon>
        <taxon>Actinomycetes</taxon>
        <taxon>Mycobacteriales</taxon>
        <taxon>Mycobacteriaceae</taxon>
        <taxon>Mycobacterium</taxon>
    </lineage>
</organism>
<feature type="transmembrane region" description="Helical" evidence="1">
    <location>
        <begin position="154"/>
        <end position="174"/>
    </location>
</feature>
<proteinExistence type="predicted"/>
<keyword evidence="1" id="KW-1133">Transmembrane helix</keyword>
<keyword evidence="1" id="KW-0472">Membrane</keyword>
<feature type="transmembrane region" description="Helical" evidence="1">
    <location>
        <begin position="33"/>
        <end position="53"/>
    </location>
</feature>
<evidence type="ECO:0000313" key="3">
    <source>
        <dbReference type="Proteomes" id="UP000465240"/>
    </source>
</evidence>
<protein>
    <recommendedName>
        <fullName evidence="4">DUF5134 domain-containing protein</fullName>
    </recommendedName>
</protein>
<feature type="transmembrane region" description="Helical" evidence="1">
    <location>
        <begin position="6"/>
        <end position="26"/>
    </location>
</feature>
<evidence type="ECO:0000313" key="2">
    <source>
        <dbReference type="EMBL" id="GFG82621.1"/>
    </source>
</evidence>
<dbReference type="EMBL" id="BLKX01000001">
    <property type="protein sequence ID" value="GFG82621.1"/>
    <property type="molecule type" value="Genomic_DNA"/>
</dbReference>
<feature type="transmembrane region" description="Helical" evidence="1">
    <location>
        <begin position="93"/>
        <end position="112"/>
    </location>
</feature>
<dbReference type="InterPro" id="IPR033458">
    <property type="entry name" value="DUF5134"/>
</dbReference>
<name>A0ABQ1CEF3_9MYCO</name>
<keyword evidence="3" id="KW-1185">Reference proteome</keyword>
<gene>
    <name evidence="2" type="ORF">MPRG_58970</name>
</gene>
<dbReference type="Pfam" id="PF17197">
    <property type="entry name" value="DUF5134"/>
    <property type="match status" value="1"/>
</dbReference>
<evidence type="ECO:0000256" key="1">
    <source>
        <dbReference type="SAM" id="Phobius"/>
    </source>
</evidence>
<evidence type="ECO:0008006" key="4">
    <source>
        <dbReference type="Google" id="ProtNLM"/>
    </source>
</evidence>
<feature type="transmembrane region" description="Helical" evidence="1">
    <location>
        <begin position="65"/>
        <end position="86"/>
    </location>
</feature>
<accession>A0ABQ1CEF3</accession>